<gene>
    <name evidence="2" type="ORF">Fot_34831</name>
</gene>
<feature type="transmembrane region" description="Helical" evidence="1">
    <location>
        <begin position="158"/>
        <end position="181"/>
    </location>
</feature>
<feature type="transmembrane region" description="Helical" evidence="1">
    <location>
        <begin position="30"/>
        <end position="51"/>
    </location>
</feature>
<reference evidence="3" key="1">
    <citation type="submission" date="2024-07" db="EMBL/GenBank/DDBJ databases">
        <title>Two chromosome-level genome assemblies of Korean endemic species Abeliophyllum distichum and Forsythia ovata (Oleaceae).</title>
        <authorList>
            <person name="Jang H."/>
        </authorList>
    </citation>
    <scope>NUCLEOTIDE SEQUENCE [LARGE SCALE GENOMIC DNA]</scope>
</reference>
<dbReference type="Proteomes" id="UP001604277">
    <property type="component" value="Unassembled WGS sequence"/>
</dbReference>
<protein>
    <submittedName>
        <fullName evidence="2">Uncharacterized protein</fullName>
    </submittedName>
</protein>
<keyword evidence="1" id="KW-1133">Transmembrane helix</keyword>
<evidence type="ECO:0000256" key="1">
    <source>
        <dbReference type="SAM" id="Phobius"/>
    </source>
</evidence>
<keyword evidence="1" id="KW-0472">Membrane</keyword>
<keyword evidence="1" id="KW-0812">Transmembrane</keyword>
<dbReference type="AlphaFoldDB" id="A0ABD1SKU7"/>
<keyword evidence="3" id="KW-1185">Reference proteome</keyword>
<proteinExistence type="predicted"/>
<name>A0ABD1SKU7_9LAMI</name>
<evidence type="ECO:0000313" key="3">
    <source>
        <dbReference type="Proteomes" id="UP001604277"/>
    </source>
</evidence>
<organism evidence="2 3">
    <name type="scientific">Forsythia ovata</name>
    <dbReference type="NCBI Taxonomy" id="205694"/>
    <lineage>
        <taxon>Eukaryota</taxon>
        <taxon>Viridiplantae</taxon>
        <taxon>Streptophyta</taxon>
        <taxon>Embryophyta</taxon>
        <taxon>Tracheophyta</taxon>
        <taxon>Spermatophyta</taxon>
        <taxon>Magnoliopsida</taxon>
        <taxon>eudicotyledons</taxon>
        <taxon>Gunneridae</taxon>
        <taxon>Pentapetalae</taxon>
        <taxon>asterids</taxon>
        <taxon>lamiids</taxon>
        <taxon>Lamiales</taxon>
        <taxon>Oleaceae</taxon>
        <taxon>Forsythieae</taxon>
        <taxon>Forsythia</taxon>
    </lineage>
</organism>
<feature type="transmembrane region" description="Helical" evidence="1">
    <location>
        <begin position="63"/>
        <end position="83"/>
    </location>
</feature>
<sequence length="338" mass="38201">MPNPGTSILVFLDTGYLNLGSFSRFFGGPVFLRIVGISSLLWRILLLVCATVQSFGGYSLFSFVWWLFLLALKMLLFLFWWLFNLLNPYVNILRFHTELFQESSEGLGWCHCLQTEMEILVVKVKGYYWKKTNSQESHIVVMEKLISSLSLCLGELRWRFIILWGGVINLLFTAATFAMVIETFPSLCSTYRNVDILRSFYMMPQLVLYKVQLNFYSGFSREQRLLNVASSNLLKFIVVCYGLGQTTVPDILGGGEAVSLHCLPGSCPSDYNNSFSSGEVVQLLLASVLMDYFYLRSLDYLCYDRGGFLGAVGSLYVFSPPCKVWVTCDGGVGWETAG</sequence>
<dbReference type="EMBL" id="JBFOLJ010000010">
    <property type="protein sequence ID" value="KAL2500983.1"/>
    <property type="molecule type" value="Genomic_DNA"/>
</dbReference>
<accession>A0ABD1SKU7</accession>
<evidence type="ECO:0000313" key="2">
    <source>
        <dbReference type="EMBL" id="KAL2500983.1"/>
    </source>
</evidence>
<comment type="caution">
    <text evidence="2">The sequence shown here is derived from an EMBL/GenBank/DDBJ whole genome shotgun (WGS) entry which is preliminary data.</text>
</comment>